<dbReference type="PROSITE" id="PS01360">
    <property type="entry name" value="ZF_MYND_1"/>
    <property type="match status" value="1"/>
</dbReference>
<dbReference type="STRING" id="1344416.A0A139A6C1"/>
<evidence type="ECO:0000256" key="2">
    <source>
        <dbReference type="ARBA" id="ARBA00022771"/>
    </source>
</evidence>
<dbReference type="OrthoDB" id="2093231at2759"/>
<protein>
    <recommendedName>
        <fullName evidence="5">MYND-type domain-containing protein</fullName>
    </recommendedName>
</protein>
<name>A0A139A6C1_GONPJ</name>
<evidence type="ECO:0000256" key="3">
    <source>
        <dbReference type="ARBA" id="ARBA00022833"/>
    </source>
</evidence>
<dbReference type="Gene3D" id="6.10.140.2220">
    <property type="match status" value="1"/>
</dbReference>
<keyword evidence="7" id="KW-1185">Reference proteome</keyword>
<dbReference type="SUPFAM" id="SSF144232">
    <property type="entry name" value="HIT/MYND zinc finger-like"/>
    <property type="match status" value="1"/>
</dbReference>
<dbReference type="Pfam" id="PF01753">
    <property type="entry name" value="zf-MYND"/>
    <property type="match status" value="1"/>
</dbReference>
<feature type="domain" description="MYND-type" evidence="5">
    <location>
        <begin position="57"/>
        <end position="99"/>
    </location>
</feature>
<organism evidence="6 7">
    <name type="scientific">Gonapodya prolifera (strain JEL478)</name>
    <name type="common">Monoblepharis prolifera</name>
    <dbReference type="NCBI Taxonomy" id="1344416"/>
    <lineage>
        <taxon>Eukaryota</taxon>
        <taxon>Fungi</taxon>
        <taxon>Fungi incertae sedis</taxon>
        <taxon>Chytridiomycota</taxon>
        <taxon>Chytridiomycota incertae sedis</taxon>
        <taxon>Monoblepharidomycetes</taxon>
        <taxon>Monoblepharidales</taxon>
        <taxon>Gonapodyaceae</taxon>
        <taxon>Gonapodya</taxon>
    </lineage>
</organism>
<sequence>MFPNWELAKTFVTRASIAPVFSMSLIEERTIKHFTSGQLIDAIRRGTLDGSGPWQTCRLCEKKKEEMVPRLLKCGGCAKMRYCCKDCQVKDWKRHKVECSGNKRDSRK</sequence>
<dbReference type="Proteomes" id="UP000070544">
    <property type="component" value="Unassembled WGS sequence"/>
</dbReference>
<evidence type="ECO:0000256" key="1">
    <source>
        <dbReference type="ARBA" id="ARBA00022723"/>
    </source>
</evidence>
<evidence type="ECO:0000313" key="7">
    <source>
        <dbReference type="Proteomes" id="UP000070544"/>
    </source>
</evidence>
<dbReference type="PROSITE" id="PS50865">
    <property type="entry name" value="ZF_MYND_2"/>
    <property type="match status" value="1"/>
</dbReference>
<dbReference type="InterPro" id="IPR002893">
    <property type="entry name" value="Znf_MYND"/>
</dbReference>
<keyword evidence="1" id="KW-0479">Metal-binding</keyword>
<accession>A0A139A6C1</accession>
<evidence type="ECO:0000259" key="5">
    <source>
        <dbReference type="PROSITE" id="PS50865"/>
    </source>
</evidence>
<reference evidence="6 7" key="1">
    <citation type="journal article" date="2015" name="Genome Biol. Evol.">
        <title>Phylogenomic analyses indicate that early fungi evolved digesting cell walls of algal ancestors of land plants.</title>
        <authorList>
            <person name="Chang Y."/>
            <person name="Wang S."/>
            <person name="Sekimoto S."/>
            <person name="Aerts A.L."/>
            <person name="Choi C."/>
            <person name="Clum A."/>
            <person name="LaButti K.M."/>
            <person name="Lindquist E.A."/>
            <person name="Yee Ngan C."/>
            <person name="Ohm R.A."/>
            <person name="Salamov A.A."/>
            <person name="Grigoriev I.V."/>
            <person name="Spatafora J.W."/>
            <person name="Berbee M.L."/>
        </authorList>
    </citation>
    <scope>NUCLEOTIDE SEQUENCE [LARGE SCALE GENOMIC DNA]</scope>
    <source>
        <strain evidence="6 7">JEL478</strain>
    </source>
</reference>
<gene>
    <name evidence="6" type="ORF">M427DRAFT_101559</name>
</gene>
<dbReference type="AlphaFoldDB" id="A0A139A6C1"/>
<dbReference type="GO" id="GO:0008270">
    <property type="term" value="F:zinc ion binding"/>
    <property type="evidence" value="ECO:0007669"/>
    <property type="project" value="UniProtKB-KW"/>
</dbReference>
<keyword evidence="3" id="KW-0862">Zinc</keyword>
<evidence type="ECO:0000256" key="4">
    <source>
        <dbReference type="PROSITE-ProRule" id="PRU00134"/>
    </source>
</evidence>
<keyword evidence="2 4" id="KW-0863">Zinc-finger</keyword>
<evidence type="ECO:0000313" key="6">
    <source>
        <dbReference type="EMBL" id="KXS12208.1"/>
    </source>
</evidence>
<proteinExistence type="predicted"/>
<dbReference type="EMBL" id="KQ965790">
    <property type="protein sequence ID" value="KXS12208.1"/>
    <property type="molecule type" value="Genomic_DNA"/>
</dbReference>